<accession>A0A2T8HRQ6</accession>
<evidence type="ECO:0000313" key="10">
    <source>
        <dbReference type="Proteomes" id="UP000245911"/>
    </source>
</evidence>
<dbReference type="GO" id="GO:0005886">
    <property type="term" value="C:plasma membrane"/>
    <property type="evidence" value="ECO:0007669"/>
    <property type="project" value="TreeGrafter"/>
</dbReference>
<evidence type="ECO:0000256" key="3">
    <source>
        <dbReference type="ARBA" id="ARBA00022692"/>
    </source>
</evidence>
<dbReference type="AlphaFoldDB" id="A0A2T8HRQ6"/>
<feature type="domain" description="Ferric oxidoreductase" evidence="8">
    <location>
        <begin position="20"/>
        <end position="133"/>
    </location>
</feature>
<evidence type="ECO:0000256" key="1">
    <source>
        <dbReference type="ARBA" id="ARBA00004141"/>
    </source>
</evidence>
<sequence>MVSGLASGGEAVEGLLHPTGEFAARFMIIAMMITPLTMLFQGWRFPRWLMKRRRYLGVAAFGYAALHTALYLMDIGAVAVTTAEISKLYIWAGWLAFLIFVPLAITSTDGWMRRLGRRWKPLQRYVYAAAVLTLLHWAALHDWGGIAPALVHFLPLALLEAYRLWAYRARRTARRVA</sequence>
<dbReference type="PANTHER" id="PTHR36964">
    <property type="entry name" value="PROTEIN-METHIONINE-SULFOXIDE REDUCTASE HEME-BINDING SUBUNIT MSRQ"/>
    <property type="match status" value="1"/>
</dbReference>
<feature type="transmembrane region" description="Helical" evidence="7">
    <location>
        <begin position="88"/>
        <end position="112"/>
    </location>
</feature>
<dbReference type="PANTHER" id="PTHR36964:SF1">
    <property type="entry name" value="PROTEIN-METHIONINE-SULFOXIDE REDUCTASE HEME-BINDING SUBUNIT MSRQ"/>
    <property type="match status" value="1"/>
</dbReference>
<keyword evidence="5" id="KW-0408">Iron</keyword>
<proteinExistence type="predicted"/>
<evidence type="ECO:0000256" key="4">
    <source>
        <dbReference type="ARBA" id="ARBA00022989"/>
    </source>
</evidence>
<evidence type="ECO:0000256" key="5">
    <source>
        <dbReference type="ARBA" id="ARBA00023004"/>
    </source>
</evidence>
<organism evidence="9 10">
    <name type="scientific">Pararhodobacter oceanensis</name>
    <dbReference type="NCBI Taxonomy" id="2172121"/>
    <lineage>
        <taxon>Bacteria</taxon>
        <taxon>Pseudomonadati</taxon>
        <taxon>Pseudomonadota</taxon>
        <taxon>Alphaproteobacteria</taxon>
        <taxon>Rhodobacterales</taxon>
        <taxon>Paracoccaceae</taxon>
        <taxon>Pararhodobacter</taxon>
    </lineage>
</organism>
<feature type="transmembrane region" description="Helical" evidence="7">
    <location>
        <begin position="55"/>
        <end position="73"/>
    </location>
</feature>
<comment type="subcellular location">
    <subcellularLocation>
        <location evidence="1">Membrane</location>
        <topology evidence="1">Multi-pass membrane protein</topology>
    </subcellularLocation>
</comment>
<comment type="caution">
    <text evidence="9">The sequence shown here is derived from an EMBL/GenBank/DDBJ whole genome shotgun (WGS) entry which is preliminary data.</text>
</comment>
<evidence type="ECO:0000256" key="7">
    <source>
        <dbReference type="SAM" id="Phobius"/>
    </source>
</evidence>
<keyword evidence="6 7" id="KW-0472">Membrane</keyword>
<gene>
    <name evidence="9" type="ORF">DDE20_14845</name>
</gene>
<dbReference type="Pfam" id="PF01794">
    <property type="entry name" value="Ferric_reduct"/>
    <property type="match status" value="1"/>
</dbReference>
<name>A0A2T8HRQ6_9RHOB</name>
<protein>
    <submittedName>
        <fullName evidence="9">Iron reductase</fullName>
    </submittedName>
</protein>
<feature type="transmembrane region" description="Helical" evidence="7">
    <location>
        <begin position="124"/>
        <end position="140"/>
    </location>
</feature>
<evidence type="ECO:0000256" key="6">
    <source>
        <dbReference type="ARBA" id="ARBA00023136"/>
    </source>
</evidence>
<dbReference type="OrthoDB" id="9788328at2"/>
<evidence type="ECO:0000313" key="9">
    <source>
        <dbReference type="EMBL" id="PVH28073.1"/>
    </source>
</evidence>
<keyword evidence="3 7" id="KW-0812">Transmembrane</keyword>
<keyword evidence="2" id="KW-0813">Transport</keyword>
<reference evidence="9 10" key="1">
    <citation type="submission" date="2018-04" db="EMBL/GenBank/DDBJ databases">
        <title>Pararhodobacter oceanense sp. nov., isolated from marine intertidal sediment.</title>
        <authorList>
            <person name="Wang X.-L."/>
            <person name="Du Z.-J."/>
        </authorList>
    </citation>
    <scope>NUCLEOTIDE SEQUENCE [LARGE SCALE GENOMIC DNA]</scope>
    <source>
        <strain evidence="9 10">AM505</strain>
    </source>
</reference>
<feature type="transmembrane region" description="Helical" evidence="7">
    <location>
        <begin position="22"/>
        <end position="43"/>
    </location>
</feature>
<feature type="transmembrane region" description="Helical" evidence="7">
    <location>
        <begin position="146"/>
        <end position="165"/>
    </location>
</feature>
<dbReference type="GO" id="GO:0016679">
    <property type="term" value="F:oxidoreductase activity, acting on diphenols and related substances as donors"/>
    <property type="evidence" value="ECO:0007669"/>
    <property type="project" value="TreeGrafter"/>
</dbReference>
<dbReference type="Proteomes" id="UP000245911">
    <property type="component" value="Unassembled WGS sequence"/>
</dbReference>
<keyword evidence="10" id="KW-1185">Reference proteome</keyword>
<evidence type="ECO:0000259" key="8">
    <source>
        <dbReference type="Pfam" id="PF01794"/>
    </source>
</evidence>
<dbReference type="EMBL" id="QDKM01000007">
    <property type="protein sequence ID" value="PVH28073.1"/>
    <property type="molecule type" value="Genomic_DNA"/>
</dbReference>
<dbReference type="InterPro" id="IPR013130">
    <property type="entry name" value="Fe3_Rdtase_TM_dom"/>
</dbReference>
<dbReference type="GO" id="GO:0020037">
    <property type="term" value="F:heme binding"/>
    <property type="evidence" value="ECO:0007669"/>
    <property type="project" value="TreeGrafter"/>
</dbReference>
<evidence type="ECO:0000256" key="2">
    <source>
        <dbReference type="ARBA" id="ARBA00022448"/>
    </source>
</evidence>
<dbReference type="GO" id="GO:0010181">
    <property type="term" value="F:FMN binding"/>
    <property type="evidence" value="ECO:0007669"/>
    <property type="project" value="TreeGrafter"/>
</dbReference>
<keyword evidence="4 7" id="KW-1133">Transmembrane helix</keyword>
<dbReference type="InterPro" id="IPR022837">
    <property type="entry name" value="MsrQ-like"/>
</dbReference>